<accession>A0A0C4DIP5</accession>
<evidence type="ECO:0000313" key="2">
    <source>
        <dbReference type="Proteomes" id="UP000002489"/>
    </source>
</evidence>
<dbReference type="AlphaFoldDB" id="A0A0C4DIP5"/>
<evidence type="ECO:0000313" key="1">
    <source>
        <dbReference type="EnsemblFungi" id="FOXG_17280P0"/>
    </source>
</evidence>
<proteinExistence type="predicted"/>
<dbReference type="EnsemblFungi" id="FOXG_17280T0">
    <property type="protein sequence ID" value="FOXG_17280P0"/>
    <property type="gene ID" value="FOXG_17280"/>
</dbReference>
<organism evidence="1 2">
    <name type="scientific">Fusarium oxysporum (strain Fo5176)</name>
    <name type="common">Fusarium vascular wilt</name>
    <dbReference type="NCBI Taxonomy" id="660025"/>
    <lineage>
        <taxon>Eukaryota</taxon>
        <taxon>Fungi</taxon>
        <taxon>Dikarya</taxon>
        <taxon>Ascomycota</taxon>
        <taxon>Pezizomycotina</taxon>
        <taxon>Sordariomycetes</taxon>
        <taxon>Hypocreomycetidae</taxon>
        <taxon>Hypocreales</taxon>
        <taxon>Nectriaceae</taxon>
        <taxon>Fusarium</taxon>
        <taxon>Fusarium oxysporum species complex</taxon>
    </lineage>
</organism>
<reference evidence="2" key="1">
    <citation type="journal article" date="2012" name="Mol. Plant Microbe Interact.">
        <title>A highly conserved effector in Fusarium oxysporum is required for full virulence on Arabidopsis.</title>
        <authorList>
            <person name="Thatcher L.F."/>
            <person name="Gardiner D.M."/>
            <person name="Kazan K."/>
            <person name="Manners J."/>
        </authorList>
    </citation>
    <scope>NUCLEOTIDE SEQUENCE [LARGE SCALE GENOMIC DNA]</scope>
    <source>
        <strain evidence="2">Fo5176</strain>
    </source>
</reference>
<dbReference type="Proteomes" id="UP000002489">
    <property type="component" value="Unassembled WGS sequence"/>
</dbReference>
<sequence>MIKSCKGDLASFTRRVGRIRKNLEIQLTQIESMMAWLKEGKSLVMNILFSDLVSAQRSDGRFSSLRASCSTAACR</sequence>
<name>A0A0C4DIP5_FUSOF</name>
<reference evidence="1" key="2">
    <citation type="submission" date="2025-08" db="UniProtKB">
        <authorList>
            <consortium name="EnsemblFungi"/>
        </authorList>
    </citation>
    <scope>IDENTIFICATION</scope>
    <source>
        <strain evidence="1">4287 / CBS 123668 / FGSC 9935 / NRRL 34936</strain>
    </source>
</reference>
<protein>
    <submittedName>
        <fullName evidence="1">Uncharacterized protein</fullName>
    </submittedName>
</protein>